<accession>A0A2C9TZU8</accession>
<dbReference type="PANTHER" id="PTHR31286">
    <property type="entry name" value="GLYCINE-RICH CELL WALL STRUCTURAL PROTEIN 1.8-LIKE"/>
    <property type="match status" value="1"/>
</dbReference>
<name>A0A2C9TZU8_MANES</name>
<dbReference type="AlphaFoldDB" id="A0A2C9TZU8"/>
<dbReference type="PANTHER" id="PTHR31286:SF153">
    <property type="entry name" value="DUF4283 DOMAIN PROTEIN"/>
    <property type="match status" value="1"/>
</dbReference>
<sequence length="124" mass="14594">MQTTLLDLWQSRRGVYASEVEPRIFMFQFFHVLDFRWAWMCCPWSFKNHLLVLDKISTDTLPQDVPLFFLKFWVQVHDVAGLMTEQVGKTVGDFIGLFVAYDPKNKDAGRKFKRVRARMDVGCL</sequence>
<evidence type="ECO:0000313" key="1">
    <source>
        <dbReference type="EMBL" id="OAY22705.1"/>
    </source>
</evidence>
<gene>
    <name evidence="1" type="ORF">MANES_18G019800</name>
</gene>
<dbReference type="EMBL" id="CM004404">
    <property type="protein sequence ID" value="OAY22705.1"/>
    <property type="molecule type" value="Genomic_DNA"/>
</dbReference>
<protein>
    <submittedName>
        <fullName evidence="1">Uncharacterized protein</fullName>
    </submittedName>
</protein>
<reference evidence="1" key="1">
    <citation type="submission" date="2016-02" db="EMBL/GenBank/DDBJ databases">
        <title>WGS assembly of Manihot esculenta.</title>
        <authorList>
            <person name="Bredeson J.V."/>
            <person name="Prochnik S.E."/>
            <person name="Lyons J.B."/>
            <person name="Schmutz J."/>
            <person name="Grimwood J."/>
            <person name="Vrebalov J."/>
            <person name="Bart R.S."/>
            <person name="Amuge T."/>
            <person name="Ferguson M.E."/>
            <person name="Green R."/>
            <person name="Putnam N."/>
            <person name="Stites J."/>
            <person name="Rounsley S."/>
            <person name="Rokhsar D.S."/>
        </authorList>
    </citation>
    <scope>NUCLEOTIDE SEQUENCE [LARGE SCALE GENOMIC DNA]</scope>
    <source>
        <tissue evidence="1">Leaf</tissue>
    </source>
</reference>
<proteinExistence type="predicted"/>
<dbReference type="InterPro" id="IPR040256">
    <property type="entry name" value="At4g02000-like"/>
</dbReference>
<organism evidence="1">
    <name type="scientific">Manihot esculenta</name>
    <name type="common">Cassava</name>
    <name type="synonym">Jatropha manihot</name>
    <dbReference type="NCBI Taxonomy" id="3983"/>
    <lineage>
        <taxon>Eukaryota</taxon>
        <taxon>Viridiplantae</taxon>
        <taxon>Streptophyta</taxon>
        <taxon>Embryophyta</taxon>
        <taxon>Tracheophyta</taxon>
        <taxon>Spermatophyta</taxon>
        <taxon>Magnoliopsida</taxon>
        <taxon>eudicotyledons</taxon>
        <taxon>Gunneridae</taxon>
        <taxon>Pentapetalae</taxon>
        <taxon>rosids</taxon>
        <taxon>fabids</taxon>
        <taxon>Malpighiales</taxon>
        <taxon>Euphorbiaceae</taxon>
        <taxon>Crotonoideae</taxon>
        <taxon>Manihoteae</taxon>
        <taxon>Manihot</taxon>
    </lineage>
</organism>